<reference evidence="1" key="1">
    <citation type="journal article" date="2015" name="Nature">
        <title>Complex archaea that bridge the gap between prokaryotes and eukaryotes.</title>
        <authorList>
            <person name="Spang A."/>
            <person name="Saw J.H."/>
            <person name="Jorgensen S.L."/>
            <person name="Zaremba-Niedzwiedzka K."/>
            <person name="Martijn J."/>
            <person name="Lind A.E."/>
            <person name="van Eijk R."/>
            <person name="Schleper C."/>
            <person name="Guy L."/>
            <person name="Ettema T.J."/>
        </authorList>
    </citation>
    <scope>NUCLEOTIDE SEQUENCE</scope>
</reference>
<organism evidence="1">
    <name type="scientific">marine sediment metagenome</name>
    <dbReference type="NCBI Taxonomy" id="412755"/>
    <lineage>
        <taxon>unclassified sequences</taxon>
        <taxon>metagenomes</taxon>
        <taxon>ecological metagenomes</taxon>
    </lineage>
</organism>
<dbReference type="AlphaFoldDB" id="A0A0F9QEF0"/>
<protein>
    <submittedName>
        <fullName evidence="1">Uncharacterized protein</fullName>
    </submittedName>
</protein>
<name>A0A0F9QEF0_9ZZZZ</name>
<comment type="caution">
    <text evidence="1">The sequence shown here is derived from an EMBL/GenBank/DDBJ whole genome shotgun (WGS) entry which is preliminary data.</text>
</comment>
<evidence type="ECO:0000313" key="1">
    <source>
        <dbReference type="EMBL" id="KKN03623.1"/>
    </source>
</evidence>
<proteinExistence type="predicted"/>
<gene>
    <name evidence="1" type="ORF">LCGC14_1105790</name>
</gene>
<sequence length="79" mass="8649">MRTRADLTGLLVAVYPGRRRQPGSCYNCGRVIREREPCYRVAKSQKAAALVVGSFCKECRVDAGPSLKKAGFFALAGNR</sequence>
<dbReference type="EMBL" id="LAZR01005015">
    <property type="protein sequence ID" value="KKN03623.1"/>
    <property type="molecule type" value="Genomic_DNA"/>
</dbReference>
<accession>A0A0F9QEF0</accession>